<organism evidence="1 2">
    <name type="scientific">Phytophthora fragariaefolia</name>
    <dbReference type="NCBI Taxonomy" id="1490495"/>
    <lineage>
        <taxon>Eukaryota</taxon>
        <taxon>Sar</taxon>
        <taxon>Stramenopiles</taxon>
        <taxon>Oomycota</taxon>
        <taxon>Peronosporomycetes</taxon>
        <taxon>Peronosporales</taxon>
        <taxon>Peronosporaceae</taxon>
        <taxon>Phytophthora</taxon>
    </lineage>
</organism>
<protein>
    <submittedName>
        <fullName evidence="1">Unnamed protein product</fullName>
    </submittedName>
</protein>
<keyword evidence="2" id="KW-1185">Reference proteome</keyword>
<evidence type="ECO:0000313" key="1">
    <source>
        <dbReference type="EMBL" id="GMF44382.1"/>
    </source>
</evidence>
<comment type="caution">
    <text evidence="1">The sequence shown here is derived from an EMBL/GenBank/DDBJ whole genome shotgun (WGS) entry which is preliminary data.</text>
</comment>
<proteinExistence type="predicted"/>
<accession>A0A9W7CV06</accession>
<dbReference type="OrthoDB" id="10593779at2759"/>
<evidence type="ECO:0000313" key="2">
    <source>
        <dbReference type="Proteomes" id="UP001165121"/>
    </source>
</evidence>
<dbReference type="EMBL" id="BSXT01001668">
    <property type="protein sequence ID" value="GMF44382.1"/>
    <property type="molecule type" value="Genomic_DNA"/>
</dbReference>
<sequence length="153" mass="16326">MQLRIRNFVWHGVFATIGVTGAHWVNQDVAALHRADGGLAIPDLKAELYTMAAAESIRWATTSSVTMLMVGDILSAQQAGPRVGPVYLSMGYRSRGCSGHPFPNSVWATGRQMLLVAGDDEALLPDPLLAELFSANAKSNCLAALRTGKMAVS</sequence>
<dbReference type="Proteomes" id="UP001165121">
    <property type="component" value="Unassembled WGS sequence"/>
</dbReference>
<reference evidence="1" key="1">
    <citation type="submission" date="2023-04" db="EMBL/GenBank/DDBJ databases">
        <title>Phytophthora fragariaefolia NBRC 109709.</title>
        <authorList>
            <person name="Ichikawa N."/>
            <person name="Sato H."/>
            <person name="Tonouchi N."/>
        </authorList>
    </citation>
    <scope>NUCLEOTIDE SEQUENCE</scope>
    <source>
        <strain evidence="1">NBRC 109709</strain>
    </source>
</reference>
<name>A0A9W7CV06_9STRA</name>
<dbReference type="AlphaFoldDB" id="A0A9W7CV06"/>
<gene>
    <name evidence="1" type="ORF">Pfra01_001542500</name>
</gene>